<reference evidence="1" key="1">
    <citation type="submission" date="2020-11" db="EMBL/GenBank/DDBJ databases">
        <authorList>
            <person name="Lee S.D."/>
        </authorList>
    </citation>
    <scope>NUCLEOTIDE SEQUENCE</scope>
    <source>
        <strain evidence="1">SAP-2</strain>
    </source>
</reference>
<reference evidence="1" key="2">
    <citation type="submission" date="2022-09" db="EMBL/GenBank/DDBJ databases">
        <title>Rouxiella aceris sp. nov., isolated from tree sap and emended description of the genus Rhouxiella.</title>
        <authorList>
            <person name="Kim I.S."/>
        </authorList>
    </citation>
    <scope>NUCLEOTIDE SEQUENCE</scope>
    <source>
        <strain evidence="1">SAP-2</strain>
    </source>
</reference>
<dbReference type="RefSeq" id="WP_194977914.1">
    <property type="nucleotide sequence ID" value="NZ_JADMKS010000003.1"/>
</dbReference>
<dbReference type="Pfam" id="PF13318">
    <property type="entry name" value="AtzG-like"/>
    <property type="match status" value="1"/>
</dbReference>
<organism evidence="1 2">
    <name type="scientific">Rouxiella silvae</name>
    <dbReference type="NCBI Taxonomy" id="1646373"/>
    <lineage>
        <taxon>Bacteria</taxon>
        <taxon>Pseudomonadati</taxon>
        <taxon>Pseudomonadota</taxon>
        <taxon>Gammaproteobacteria</taxon>
        <taxon>Enterobacterales</taxon>
        <taxon>Yersiniaceae</taxon>
        <taxon>Rouxiella</taxon>
    </lineage>
</organism>
<gene>
    <name evidence="1" type="primary">hpxX</name>
    <name evidence="1" type="ORF">ITX54_09925</name>
</gene>
<protein>
    <submittedName>
        <fullName evidence="1">Oxalurate catabolism protein HpxX</fullName>
    </submittedName>
</protein>
<accession>A0AA40X1Q6</accession>
<dbReference type="InterPro" id="IPR025148">
    <property type="entry name" value="AtzG-like"/>
</dbReference>
<dbReference type="Proteomes" id="UP000705283">
    <property type="component" value="Unassembled WGS sequence"/>
</dbReference>
<name>A0AA40X1Q6_9GAMM</name>
<dbReference type="NCBIfam" id="NF033624">
    <property type="entry name" value="HpxX"/>
    <property type="match status" value="1"/>
</dbReference>
<evidence type="ECO:0000313" key="1">
    <source>
        <dbReference type="EMBL" id="MBF6636970.1"/>
    </source>
</evidence>
<dbReference type="AlphaFoldDB" id="A0AA40X1Q6"/>
<comment type="caution">
    <text evidence="1">The sequence shown here is derived from an EMBL/GenBank/DDBJ whole genome shotgun (WGS) entry which is preliminary data.</text>
</comment>
<proteinExistence type="predicted"/>
<evidence type="ECO:0000313" key="2">
    <source>
        <dbReference type="Proteomes" id="UP000705283"/>
    </source>
</evidence>
<dbReference type="EMBL" id="JADMKS010000003">
    <property type="protein sequence ID" value="MBF6636970.1"/>
    <property type="molecule type" value="Genomic_DNA"/>
</dbReference>
<sequence>MKTTPSAAPADWAAYISQMEAVLALELDDARRQELLVQFTRIAQMAQPLMDLPLDPRLEIAGVYHA</sequence>